<keyword evidence="2" id="KW-1185">Reference proteome</keyword>
<dbReference type="AlphaFoldDB" id="A0AAV1ZC39"/>
<dbReference type="Proteomes" id="UP001497382">
    <property type="component" value="Unassembled WGS sequence"/>
</dbReference>
<evidence type="ECO:0000313" key="2">
    <source>
        <dbReference type="Proteomes" id="UP001497382"/>
    </source>
</evidence>
<feature type="non-terminal residue" evidence="1">
    <location>
        <position position="82"/>
    </location>
</feature>
<evidence type="ECO:0000313" key="1">
    <source>
        <dbReference type="EMBL" id="CAL1267941.1"/>
    </source>
</evidence>
<organism evidence="1 2">
    <name type="scientific">Larinioides sclopetarius</name>
    <dbReference type="NCBI Taxonomy" id="280406"/>
    <lineage>
        <taxon>Eukaryota</taxon>
        <taxon>Metazoa</taxon>
        <taxon>Ecdysozoa</taxon>
        <taxon>Arthropoda</taxon>
        <taxon>Chelicerata</taxon>
        <taxon>Arachnida</taxon>
        <taxon>Araneae</taxon>
        <taxon>Araneomorphae</taxon>
        <taxon>Entelegynae</taxon>
        <taxon>Araneoidea</taxon>
        <taxon>Araneidae</taxon>
        <taxon>Larinioides</taxon>
    </lineage>
</organism>
<name>A0AAV1ZC39_9ARAC</name>
<reference evidence="1 2" key="1">
    <citation type="submission" date="2024-04" db="EMBL/GenBank/DDBJ databases">
        <authorList>
            <person name="Rising A."/>
            <person name="Reimegard J."/>
            <person name="Sonavane S."/>
            <person name="Akerstrom W."/>
            <person name="Nylinder S."/>
            <person name="Hedman E."/>
            <person name="Kallberg Y."/>
        </authorList>
    </citation>
    <scope>NUCLEOTIDE SEQUENCE [LARGE SCALE GENOMIC DNA]</scope>
</reference>
<comment type="caution">
    <text evidence="1">The sequence shown here is derived from an EMBL/GenBank/DDBJ whole genome shotgun (WGS) entry which is preliminary data.</text>
</comment>
<protein>
    <submittedName>
        <fullName evidence="1">Uncharacterized protein</fullName>
    </submittedName>
</protein>
<dbReference type="EMBL" id="CAXIEN010000031">
    <property type="protein sequence ID" value="CAL1267941.1"/>
    <property type="molecule type" value="Genomic_DNA"/>
</dbReference>
<gene>
    <name evidence="1" type="ORF">LARSCL_LOCUS3913</name>
</gene>
<proteinExistence type="predicted"/>
<sequence length="82" mass="9834">MHSFQNTTITEFSIPNSLAERFVKLDLDSLKFTLRFKKQHVIPVKILQEKDEEGNEDRFADSEEFDYFRENHSISRNRISLR</sequence>
<accession>A0AAV1ZC39</accession>